<sequence>MLLLLAAAPPLFSPTKPRRHLIFCSLELHSNRQTHRHTDTHNTTETSSSAAMDASFDLDRTNANAPSRSHSLSRSYQWCRSRRRPNQANFTCQEAVWGCCEQFIDERLFCVSSFSEVVSSFLIFVPWYCLHTALLQID</sequence>
<reference evidence="1 2" key="1">
    <citation type="journal article" date="2015" name="Genome Biol.">
        <title>Comparative genomics of Steinernema reveals deeply conserved gene regulatory networks.</title>
        <authorList>
            <person name="Dillman A.R."/>
            <person name="Macchietto M."/>
            <person name="Porter C.F."/>
            <person name="Rogers A."/>
            <person name="Williams B."/>
            <person name="Antoshechkin I."/>
            <person name="Lee M.M."/>
            <person name="Goodwin Z."/>
            <person name="Lu X."/>
            <person name="Lewis E.E."/>
            <person name="Goodrich-Blair H."/>
            <person name="Stock S.P."/>
            <person name="Adams B.J."/>
            <person name="Sternberg P.W."/>
            <person name="Mortazavi A."/>
        </authorList>
    </citation>
    <scope>NUCLEOTIDE SEQUENCE [LARGE SCALE GENOMIC DNA]</scope>
    <source>
        <strain evidence="1 2">ALL</strain>
    </source>
</reference>
<gene>
    <name evidence="1" type="ORF">L596_000458</name>
</gene>
<accession>A0A4U8UJ14</accession>
<keyword evidence="2" id="KW-1185">Reference proteome</keyword>
<evidence type="ECO:0000313" key="1">
    <source>
        <dbReference type="EMBL" id="TMS32641.1"/>
    </source>
</evidence>
<proteinExistence type="predicted"/>
<dbReference type="EMBL" id="CM016762">
    <property type="protein sequence ID" value="TMS32641.1"/>
    <property type="molecule type" value="Genomic_DNA"/>
</dbReference>
<dbReference type="AlphaFoldDB" id="A0A4U8UJ14"/>
<protein>
    <submittedName>
        <fullName evidence="1">Uncharacterized protein</fullName>
    </submittedName>
</protein>
<dbReference type="EMBL" id="AZBU02000001">
    <property type="protein sequence ID" value="TMS32641.1"/>
    <property type="molecule type" value="Genomic_DNA"/>
</dbReference>
<organism evidence="1 2">
    <name type="scientific">Steinernema carpocapsae</name>
    <name type="common">Entomopathogenic nematode</name>
    <dbReference type="NCBI Taxonomy" id="34508"/>
    <lineage>
        <taxon>Eukaryota</taxon>
        <taxon>Metazoa</taxon>
        <taxon>Ecdysozoa</taxon>
        <taxon>Nematoda</taxon>
        <taxon>Chromadorea</taxon>
        <taxon>Rhabditida</taxon>
        <taxon>Tylenchina</taxon>
        <taxon>Panagrolaimomorpha</taxon>
        <taxon>Strongyloidoidea</taxon>
        <taxon>Steinernematidae</taxon>
        <taxon>Steinernema</taxon>
    </lineage>
</organism>
<reference evidence="1 2" key="2">
    <citation type="journal article" date="2019" name="G3 (Bethesda)">
        <title>Hybrid Assembly of the Genome of the Entomopathogenic Nematode Steinernema carpocapsae Identifies the X-Chromosome.</title>
        <authorList>
            <person name="Serra L."/>
            <person name="Macchietto M."/>
            <person name="Macias-Munoz A."/>
            <person name="McGill C.J."/>
            <person name="Rodriguez I.M."/>
            <person name="Rodriguez B."/>
            <person name="Murad R."/>
            <person name="Mortazavi A."/>
        </authorList>
    </citation>
    <scope>NUCLEOTIDE SEQUENCE [LARGE SCALE GENOMIC DNA]</scope>
    <source>
        <strain evidence="1 2">ALL</strain>
    </source>
</reference>
<evidence type="ECO:0000313" key="2">
    <source>
        <dbReference type="Proteomes" id="UP000298663"/>
    </source>
</evidence>
<dbReference type="Proteomes" id="UP000298663">
    <property type="component" value="Chromosome X"/>
</dbReference>
<comment type="caution">
    <text evidence="1">The sequence shown here is derived from an EMBL/GenBank/DDBJ whole genome shotgun (WGS) entry which is preliminary data.</text>
</comment>
<name>A0A4U8UJ14_STECR</name>